<sequence length="404" mass="45239">MAHAAGPIWNQNYVTSTFSCNPAYTFNHIGGLNYGIFNTQDYQNPNIPYHTAVLAHGALLSNDPDYEMDMDDIEMISCGCMGGINIPPHHDPQGEYLNNIRSYISIVPNAPAYNTDGCHERGPGQAPADDLYDVCNNKNLPTTFVKAYDYVETHMNFLKNEYDIKSRLERLVNMTVSLCKTGTITTHFAKKIASGIENDLGKEIEVDPQFIKAFYNRYVRNITPELAQAFFENLQNWIPEHALRMLLTVQQCIDHGITGLLLVKKAMEAYPGFDWELLDFIRAGELARVEAALILYANRSYAGFTRTLGDMAGTKFKLAVYTAKHLLIEVGGETSLKKYRGGEKGPIPLIDEAIANMINNEVPVVDGRLARDGLDENQARIYDNAHDIVGRLRDLVRQQPAQNA</sequence>
<reference evidence="1" key="1">
    <citation type="submission" date="2021-07" db="EMBL/GenBank/DDBJ databases">
        <title>Communication and adaptive evolution of viruses within giant pandas and their associated organisms in a local ecological environment.</title>
        <authorList>
            <person name="Zhao M."/>
            <person name="Liu S."/>
            <person name="Zhang W."/>
        </authorList>
    </citation>
    <scope>NUCLEOTIDE SEQUENCE</scope>
    <source>
        <strain evidence="1">Mos092chul05-10</strain>
    </source>
</reference>
<dbReference type="GO" id="GO:0019013">
    <property type="term" value="C:viral nucleocapsid"/>
    <property type="evidence" value="ECO:0007669"/>
    <property type="project" value="UniProtKB-KW"/>
</dbReference>
<evidence type="ECO:0000313" key="1">
    <source>
        <dbReference type="EMBL" id="UBJ26037.1"/>
    </source>
</evidence>
<keyword evidence="1" id="KW-0543">Viral nucleoprotein</keyword>
<proteinExistence type="predicted"/>
<protein>
    <submittedName>
        <fullName evidence="1">Putative nucleoprotein</fullName>
    </submittedName>
</protein>
<keyword evidence="1" id="KW-0946">Virion</keyword>
<accession>A0A8K1HIV1</accession>
<name>A0A8K1HIV1_9VIRU</name>
<dbReference type="EMBL" id="MZ556311">
    <property type="protein sequence ID" value="UBJ26037.1"/>
    <property type="molecule type" value="Viral_cRNA"/>
</dbReference>
<organism evidence="1">
    <name type="scientific">Sichuan mosquito chuvirus-like virus</name>
    <dbReference type="NCBI Taxonomy" id="2864017"/>
    <lineage>
        <taxon>Viruses</taxon>
        <taxon>Riboviria</taxon>
        <taxon>Orthornavirae</taxon>
        <taxon>Negarnaviricota</taxon>
        <taxon>Haploviricotina</taxon>
        <taxon>Monjiviricetes</taxon>
        <taxon>Jingchuvirales</taxon>
        <taxon>Chuviridae</taxon>
    </lineage>
</organism>